<feature type="coiled-coil region" evidence="1">
    <location>
        <begin position="206"/>
        <end position="240"/>
    </location>
</feature>
<gene>
    <name evidence="4" type="ORF">ACFOGI_10575</name>
</gene>
<keyword evidence="2" id="KW-0472">Membrane</keyword>
<feature type="transmembrane region" description="Helical" evidence="2">
    <location>
        <begin position="469"/>
        <end position="487"/>
    </location>
</feature>
<keyword evidence="5" id="KW-1185">Reference proteome</keyword>
<dbReference type="SUPFAM" id="SSF52540">
    <property type="entry name" value="P-loop containing nucleoside triphosphate hydrolases"/>
    <property type="match status" value="1"/>
</dbReference>
<dbReference type="EMBL" id="JBHRSA010000041">
    <property type="protein sequence ID" value="MFC3040692.1"/>
    <property type="molecule type" value="Genomic_DNA"/>
</dbReference>
<evidence type="ECO:0000256" key="2">
    <source>
        <dbReference type="SAM" id="Phobius"/>
    </source>
</evidence>
<accession>A0ABV7CWF9</accession>
<dbReference type="PANTHER" id="PTHR41259">
    <property type="entry name" value="DOUBLE-STRAND BREAK REPAIR RAD50 ATPASE, PUTATIVE-RELATED"/>
    <property type="match status" value="1"/>
</dbReference>
<organism evidence="4 5">
    <name type="scientific">Virgibacillus xinjiangensis</name>
    <dbReference type="NCBI Taxonomy" id="393090"/>
    <lineage>
        <taxon>Bacteria</taxon>
        <taxon>Bacillati</taxon>
        <taxon>Bacillota</taxon>
        <taxon>Bacilli</taxon>
        <taxon>Bacillales</taxon>
        <taxon>Bacillaceae</taxon>
        <taxon>Virgibacillus</taxon>
    </lineage>
</organism>
<dbReference type="InterPro" id="IPR038734">
    <property type="entry name" value="YhaN_AAA"/>
</dbReference>
<name>A0ABV7CWF9_9BACI</name>
<feature type="coiled-coil region" evidence="1">
    <location>
        <begin position="274"/>
        <end position="308"/>
    </location>
</feature>
<evidence type="ECO:0000259" key="3">
    <source>
        <dbReference type="Pfam" id="PF13514"/>
    </source>
</evidence>
<evidence type="ECO:0000256" key="1">
    <source>
        <dbReference type="SAM" id="Coils"/>
    </source>
</evidence>
<evidence type="ECO:0000313" key="5">
    <source>
        <dbReference type="Proteomes" id="UP001595279"/>
    </source>
</evidence>
<protein>
    <submittedName>
        <fullName evidence="4">AAA family ATPase</fullName>
    </submittedName>
</protein>
<feature type="domain" description="YhaN AAA" evidence="3">
    <location>
        <begin position="1"/>
        <end position="197"/>
    </location>
</feature>
<proteinExistence type="predicted"/>
<feature type="coiled-coil region" evidence="1">
    <location>
        <begin position="525"/>
        <end position="593"/>
    </location>
</feature>
<dbReference type="RefSeq" id="WP_390272154.1">
    <property type="nucleotide sequence ID" value="NZ_JBHRSA010000041.1"/>
</dbReference>
<dbReference type="Pfam" id="PF13514">
    <property type="entry name" value="AAA_27"/>
    <property type="match status" value="1"/>
</dbReference>
<dbReference type="Gene3D" id="3.40.50.300">
    <property type="entry name" value="P-loop containing nucleotide triphosphate hydrolases"/>
    <property type="match status" value="2"/>
</dbReference>
<comment type="caution">
    <text evidence="4">The sequence shown here is derived from an EMBL/GenBank/DDBJ whole genome shotgun (WGS) entry which is preliminary data.</text>
</comment>
<dbReference type="InterPro" id="IPR027417">
    <property type="entry name" value="P-loop_NTPase"/>
</dbReference>
<sequence>MKLVKAVIYGFGKWVDHPLDFTAASPLVIYGENESGKSTIQQFLLFMLFGLPPKQRAFYRPKNSGRMGGRLTIDIPGTGVVTIERLDEARNGKAVCHGPEGEEYPEEWLEDRLHGMTLKTYQSIYSFSALDLNGLSGMKENDFGEVLFGIGLTGSQNLYTVEKRLEQQMAALFKPYGKKPSINEQLNTLDGITGDLRRFKEREGSYLAKKEEKHQEEEKISRLKSEIEQLKEQLSNTALQQQALPMVKKYRTYTEQLKGFPSLDIFPEKGRERLEKLKEKLLPLQSEQALLEDNMRKYRVRMEELKGKLKEESVYERADQVLRHKEGYLNALREQERISAAVEKKKTQLDAEVQRLHVGLSVEELSSLEFPFHLEKTWSQTKMDAEQLRLEEERIKQEYQELKQQRNYLLNQAWEAEEGTLSESEYQELTEKLSGYKEKEMLLRLQSGAEYLSENWRQQKAKQEQRSNLLLTVSFTIAALLAVIGALFGQSALFWMIPILLLAGIGQKMYSKSHIASMDHFFTEEAEQSATLDLSEEERREAEQAVTLHEQRSSELTAVKEQLKTVDIQFIKLDEKRRGIEEKRRRVDALISEQHESYPFLEQVEIAYWPEFYHYIKKLLDIHSDYRLLQQEKGRLDQSLDENGRPAMAFCEDQNLGPSSLDPLQAFRLVEELMEHRQQIIREINQYEKLAEDNRRGVEETRRKAGVYQEEIEELLNAAEVGSEEAYYRKARQVEEKRKLEEEAKRLKDQLHTTFPDEMWKRMLTDMPEEQALENTARKGKETLRDLEEELNRSRQHLADMKAAISAVESSEGYSNTLHRLGMEKEKLDGLAHQWSVLKTAKEMLEKTKKTYRDKYLHQVMETASHYFSIITGKHYVYVYPPMGDTPFQAEARDGVRYKAEELSQGTINQLYISLRLAIGDIMSDKHSLPFIIDDAFVHFDTIRTKRILDILGQQNQQVILFTCREEVRDHASFTIRIHG</sequence>
<dbReference type="Proteomes" id="UP001595279">
    <property type="component" value="Unassembled WGS sequence"/>
</dbReference>
<feature type="coiled-coil region" evidence="1">
    <location>
        <begin position="385"/>
        <end position="412"/>
    </location>
</feature>
<keyword evidence="2" id="KW-0812">Transmembrane</keyword>
<keyword evidence="2" id="KW-1133">Transmembrane helix</keyword>
<keyword evidence="1" id="KW-0175">Coiled coil</keyword>
<evidence type="ECO:0000313" key="4">
    <source>
        <dbReference type="EMBL" id="MFC3040692.1"/>
    </source>
</evidence>
<feature type="coiled-coil region" evidence="1">
    <location>
        <begin position="670"/>
        <end position="804"/>
    </location>
</feature>
<dbReference type="PANTHER" id="PTHR41259:SF1">
    <property type="entry name" value="DOUBLE-STRAND BREAK REPAIR RAD50 ATPASE, PUTATIVE-RELATED"/>
    <property type="match status" value="1"/>
</dbReference>
<reference evidence="5" key="1">
    <citation type="journal article" date="2019" name="Int. J. Syst. Evol. Microbiol.">
        <title>The Global Catalogue of Microorganisms (GCM) 10K type strain sequencing project: providing services to taxonomists for standard genome sequencing and annotation.</title>
        <authorList>
            <consortium name="The Broad Institute Genomics Platform"/>
            <consortium name="The Broad Institute Genome Sequencing Center for Infectious Disease"/>
            <person name="Wu L."/>
            <person name="Ma J."/>
        </authorList>
    </citation>
    <scope>NUCLEOTIDE SEQUENCE [LARGE SCALE GENOMIC DNA]</scope>
    <source>
        <strain evidence="5">KCTC 13128</strain>
    </source>
</reference>